<comment type="caution">
    <text evidence="2">The sequence shown here is derived from an EMBL/GenBank/DDBJ whole genome shotgun (WGS) entry which is preliminary data.</text>
</comment>
<dbReference type="EMBL" id="MKCT01000001">
    <property type="protein sequence ID" value="OHX21007.1"/>
    <property type="molecule type" value="Genomic_DNA"/>
</dbReference>
<proteinExistence type="predicted"/>
<evidence type="ECO:0000256" key="1">
    <source>
        <dbReference type="SAM" id="Phobius"/>
    </source>
</evidence>
<keyword evidence="3" id="KW-1185">Reference proteome</keyword>
<organism evidence="2 3">
    <name type="scientific">Chromobacterium sphagni</name>
    <dbReference type="NCBI Taxonomy" id="1903179"/>
    <lineage>
        <taxon>Bacteria</taxon>
        <taxon>Pseudomonadati</taxon>
        <taxon>Pseudomonadota</taxon>
        <taxon>Betaproteobacteria</taxon>
        <taxon>Neisseriales</taxon>
        <taxon>Chromobacteriaceae</taxon>
        <taxon>Chromobacterium</taxon>
    </lineage>
</organism>
<evidence type="ECO:0000313" key="2">
    <source>
        <dbReference type="EMBL" id="OHX21007.1"/>
    </source>
</evidence>
<reference evidence="2 3" key="1">
    <citation type="submission" date="2016-09" db="EMBL/GenBank/DDBJ databases">
        <title>Chromobacterium muskegensis sp. nov., an insecticidal bacterium isolated from Sphagnum bogs.</title>
        <authorList>
            <person name="Sparks M.E."/>
            <person name="Blackburn M.B."/>
            <person name="Gundersen-Rindal D.E."/>
            <person name="Mitchell A."/>
            <person name="Farrar R."/>
            <person name="Kuhar D."/>
        </authorList>
    </citation>
    <scope>NUCLEOTIDE SEQUENCE [LARGE SCALE GENOMIC DNA]</scope>
    <source>
        <strain evidence="2 3">14B-1</strain>
    </source>
</reference>
<keyword evidence="1" id="KW-0812">Transmembrane</keyword>
<evidence type="ECO:0000313" key="3">
    <source>
        <dbReference type="Proteomes" id="UP000180280"/>
    </source>
</evidence>
<feature type="transmembrane region" description="Helical" evidence="1">
    <location>
        <begin position="20"/>
        <end position="41"/>
    </location>
</feature>
<accession>A0ABX3CFD0</accession>
<dbReference type="Proteomes" id="UP000180280">
    <property type="component" value="Unassembled WGS sequence"/>
</dbReference>
<name>A0ABX3CFD0_9NEIS</name>
<gene>
    <name evidence="2" type="ORF">BI344_00155</name>
</gene>
<keyword evidence="1" id="KW-0472">Membrane</keyword>
<sequence length="106" mass="11139">MRANGEDLGVGGRFDWPRRMGGWLAAGCLGGCALHGIAFVAPGETVKPWSSSSAGITYQYMHVYDGELPYAAGLADGYCGGLGRRAVLARVGKQAADRSLAIFKCQ</sequence>
<protein>
    <submittedName>
        <fullName evidence="2">Uncharacterized protein</fullName>
    </submittedName>
</protein>
<keyword evidence="1" id="KW-1133">Transmembrane helix</keyword>